<dbReference type="InterPro" id="IPR018485">
    <property type="entry name" value="FGGY_C"/>
</dbReference>
<dbReference type="OrthoDB" id="203824at2759"/>
<accession>A0A9P8NTG7</accession>
<dbReference type="GO" id="GO:0005737">
    <property type="term" value="C:cytoplasm"/>
    <property type="evidence" value="ECO:0007669"/>
    <property type="project" value="TreeGrafter"/>
</dbReference>
<keyword evidence="4" id="KW-1185">Reference proteome</keyword>
<evidence type="ECO:0000313" key="3">
    <source>
        <dbReference type="EMBL" id="KAH3660053.1"/>
    </source>
</evidence>
<dbReference type="InterPro" id="IPR043129">
    <property type="entry name" value="ATPase_NBD"/>
</dbReference>
<evidence type="ECO:0000259" key="2">
    <source>
        <dbReference type="Pfam" id="PF02782"/>
    </source>
</evidence>
<dbReference type="Proteomes" id="UP000769157">
    <property type="component" value="Unassembled WGS sequence"/>
</dbReference>
<dbReference type="EMBL" id="JAEUBE010000511">
    <property type="protein sequence ID" value="KAH3660053.1"/>
    <property type="molecule type" value="Genomic_DNA"/>
</dbReference>
<name>A0A9P8NTG7_9ASCO</name>
<dbReference type="Pfam" id="PF02782">
    <property type="entry name" value="FGGY_C"/>
    <property type="match status" value="1"/>
</dbReference>
<dbReference type="PANTHER" id="PTHR43435:SF1">
    <property type="entry name" value="PROTEIN MPA43"/>
    <property type="match status" value="1"/>
</dbReference>
<dbReference type="GO" id="GO:0019321">
    <property type="term" value="P:pentose metabolic process"/>
    <property type="evidence" value="ECO:0007669"/>
    <property type="project" value="TreeGrafter"/>
</dbReference>
<dbReference type="InterPro" id="IPR018484">
    <property type="entry name" value="FGGY_N"/>
</dbReference>
<sequence>MSFVADWFVGIDIGTNSIRVAILNDRNVLVGTSEHEIAVLHHPTDSSVVTQDTAQVWSQLERCITDSLEQARTVEHGNVKSFCCGATCSLVVESKDGSNVILWMDHRGEPDTINSKMKQNHPKMLQRLGGSIIAEMALPKIKEYLKSDSTPLKIYDLHDWIECMLSGDTLEVPNYNTDNIGIDGSLKGFPLETLSEFDINLKEHQIGRAESVPYPGIPFAGTPIAKLAPSLAERWNAPNAVVCSGVIDCYSSFFALQNKQIDPEKNLVMVAGTSTCYLGVSKTPKDAPPGIWGPFHLTQDHWFYEGGLSCSGILFESLFENHPAAKNLDKSKNLFQQIEDLVDSFVQREELSSAWQLVSKRVYIGDYLGNRTPFNDSSLSSLIIGSSLRPDDRDLACSYLSIIEYLALSTKMIVDCFCKSGFELKSLQVCGSQAKNSRLMSLLALILETIDVYVPIGLDSKLIGAQGSSMLGGSSPKDVELQLVSPDSDENLKELLLEKQKIMFELLEKQQEINRRLSPYTSRSHE</sequence>
<feature type="domain" description="Carbohydrate kinase FGGY C-terminal" evidence="2">
    <location>
        <begin position="268"/>
        <end position="465"/>
    </location>
</feature>
<evidence type="ECO:0000259" key="1">
    <source>
        <dbReference type="Pfam" id="PF00370"/>
    </source>
</evidence>
<dbReference type="Gene3D" id="1.20.58.2240">
    <property type="match status" value="1"/>
</dbReference>
<dbReference type="GeneID" id="70239222"/>
<dbReference type="AlphaFoldDB" id="A0A9P8NTG7"/>
<organism evidence="3 4">
    <name type="scientific">Ogataea philodendri</name>
    <dbReference type="NCBI Taxonomy" id="1378263"/>
    <lineage>
        <taxon>Eukaryota</taxon>
        <taxon>Fungi</taxon>
        <taxon>Dikarya</taxon>
        <taxon>Ascomycota</taxon>
        <taxon>Saccharomycotina</taxon>
        <taxon>Pichiomycetes</taxon>
        <taxon>Pichiales</taxon>
        <taxon>Pichiaceae</taxon>
        <taxon>Ogataea</taxon>
    </lineage>
</organism>
<dbReference type="RefSeq" id="XP_046057764.1">
    <property type="nucleotide sequence ID" value="XM_046208634.1"/>
</dbReference>
<protein>
    <submittedName>
        <fullName evidence="3">Uncharacterized protein</fullName>
    </submittedName>
</protein>
<evidence type="ECO:0000313" key="4">
    <source>
        <dbReference type="Proteomes" id="UP000769157"/>
    </source>
</evidence>
<dbReference type="GO" id="GO:0019150">
    <property type="term" value="F:D-ribulokinase activity"/>
    <property type="evidence" value="ECO:0007669"/>
    <property type="project" value="TreeGrafter"/>
</dbReference>
<reference evidence="3" key="2">
    <citation type="submission" date="2021-01" db="EMBL/GenBank/DDBJ databases">
        <authorList>
            <person name="Schikora-Tamarit M.A."/>
        </authorList>
    </citation>
    <scope>NUCLEOTIDE SEQUENCE</scope>
    <source>
        <strain evidence="3">CBS6075</strain>
    </source>
</reference>
<feature type="domain" description="Carbohydrate kinase FGGY N-terminal" evidence="1">
    <location>
        <begin position="9"/>
        <end position="142"/>
    </location>
</feature>
<dbReference type="Gene3D" id="3.30.420.40">
    <property type="match status" value="1"/>
</dbReference>
<gene>
    <name evidence="3" type="ORF">OGAPHI_007258</name>
</gene>
<comment type="caution">
    <text evidence="3">The sequence shown here is derived from an EMBL/GenBank/DDBJ whole genome shotgun (WGS) entry which is preliminary data.</text>
</comment>
<reference evidence="3" key="1">
    <citation type="journal article" date="2021" name="Open Biol.">
        <title>Shared evolutionary footprints suggest mitochondrial oxidative damage underlies multiple complex I losses in fungi.</title>
        <authorList>
            <person name="Schikora-Tamarit M.A."/>
            <person name="Marcet-Houben M."/>
            <person name="Nosek J."/>
            <person name="Gabaldon T."/>
        </authorList>
    </citation>
    <scope>NUCLEOTIDE SEQUENCE</scope>
    <source>
        <strain evidence="3">CBS6075</strain>
    </source>
</reference>
<dbReference type="SUPFAM" id="SSF53067">
    <property type="entry name" value="Actin-like ATPase domain"/>
    <property type="match status" value="2"/>
</dbReference>
<dbReference type="Pfam" id="PF00370">
    <property type="entry name" value="FGGY_N"/>
    <property type="match status" value="1"/>
</dbReference>
<dbReference type="PANTHER" id="PTHR43435">
    <property type="entry name" value="RIBULOKINASE"/>
    <property type="match status" value="1"/>
</dbReference>
<proteinExistence type="predicted"/>